<dbReference type="InterPro" id="IPR032675">
    <property type="entry name" value="LRR_dom_sf"/>
</dbReference>
<organism evidence="1 2">
    <name type="scientific">Roridomyces roridus</name>
    <dbReference type="NCBI Taxonomy" id="1738132"/>
    <lineage>
        <taxon>Eukaryota</taxon>
        <taxon>Fungi</taxon>
        <taxon>Dikarya</taxon>
        <taxon>Basidiomycota</taxon>
        <taxon>Agaricomycotina</taxon>
        <taxon>Agaricomycetes</taxon>
        <taxon>Agaricomycetidae</taxon>
        <taxon>Agaricales</taxon>
        <taxon>Marasmiineae</taxon>
        <taxon>Mycenaceae</taxon>
        <taxon>Roridomyces</taxon>
    </lineage>
</organism>
<dbReference type="EMBL" id="JARKIF010000003">
    <property type="protein sequence ID" value="KAJ7644738.1"/>
    <property type="molecule type" value="Genomic_DNA"/>
</dbReference>
<dbReference type="Proteomes" id="UP001221142">
    <property type="component" value="Unassembled WGS sequence"/>
</dbReference>
<dbReference type="Gene3D" id="3.80.10.10">
    <property type="entry name" value="Ribonuclease Inhibitor"/>
    <property type="match status" value="1"/>
</dbReference>
<dbReference type="SUPFAM" id="SSF52047">
    <property type="entry name" value="RNI-like"/>
    <property type="match status" value="1"/>
</dbReference>
<sequence length="537" mass="60156">MSAHDRVPNELWLEIFKLLPRDALKAVYSTARQFTTPSRALLFTHLRRSSEWVNDPSANDVNHCLPTAANVHRGPPVAASDSSSGGYITLFYPYDCDVPLALRDHLGLTGSDGVQSALDRLAFWSSDEIAPFVRECTVAPPRQGYAEPLPILMTSFMDALGKFTGLQKLSAHLSKLTQAGVAHLCRIPLLTEIVIEGCGIIPADTTIDTTNLELRTEKLVYRNGALFYDDRNLCLTIVHHGHLRELEVTDNGTGAASNTLAHGDAFPNVYKLTIAMNFSTMTQNLLILSKFPAVCELQLSGWEFQVKYESSEEPTVNVSDVLPLLREYRGPCTPLHLFLSKSTLARLVIDACPLEDFIFQFGGTYGHITALDATVYDLNQGALSTICSCLPALIDLRIKVLNQIEFEEDDFRDSNSVATDFFSTLANTLGLPSTLQRLAISWDFIGFDSLDDYDEGPVAWPEAIPDFVTIRDTLKERCPPLRTLWFDWQDFMFKWRQLLDRDEMEQKNEIEAAEIEDLRAKFEDFWEGRLGVSNSIS</sequence>
<keyword evidence="2" id="KW-1185">Reference proteome</keyword>
<proteinExistence type="predicted"/>
<gene>
    <name evidence="1" type="ORF">FB45DRAFT_1116449</name>
</gene>
<name>A0AAD7CC38_9AGAR</name>
<protein>
    <recommendedName>
        <fullName evidence="3">F-box domain-containing protein</fullName>
    </recommendedName>
</protein>
<evidence type="ECO:0000313" key="2">
    <source>
        <dbReference type="Proteomes" id="UP001221142"/>
    </source>
</evidence>
<reference evidence="1" key="1">
    <citation type="submission" date="2023-03" db="EMBL/GenBank/DDBJ databases">
        <title>Massive genome expansion in bonnet fungi (Mycena s.s.) driven by repeated elements and novel gene families across ecological guilds.</title>
        <authorList>
            <consortium name="Lawrence Berkeley National Laboratory"/>
            <person name="Harder C.B."/>
            <person name="Miyauchi S."/>
            <person name="Viragh M."/>
            <person name="Kuo A."/>
            <person name="Thoen E."/>
            <person name="Andreopoulos B."/>
            <person name="Lu D."/>
            <person name="Skrede I."/>
            <person name="Drula E."/>
            <person name="Henrissat B."/>
            <person name="Morin E."/>
            <person name="Kohler A."/>
            <person name="Barry K."/>
            <person name="LaButti K."/>
            <person name="Morin E."/>
            <person name="Salamov A."/>
            <person name="Lipzen A."/>
            <person name="Mereny Z."/>
            <person name="Hegedus B."/>
            <person name="Baldrian P."/>
            <person name="Stursova M."/>
            <person name="Weitz H."/>
            <person name="Taylor A."/>
            <person name="Grigoriev I.V."/>
            <person name="Nagy L.G."/>
            <person name="Martin F."/>
            <person name="Kauserud H."/>
        </authorList>
    </citation>
    <scope>NUCLEOTIDE SEQUENCE</scope>
    <source>
        <strain evidence="1">9284</strain>
    </source>
</reference>
<evidence type="ECO:0008006" key="3">
    <source>
        <dbReference type="Google" id="ProtNLM"/>
    </source>
</evidence>
<dbReference type="AlphaFoldDB" id="A0AAD7CC38"/>
<evidence type="ECO:0000313" key="1">
    <source>
        <dbReference type="EMBL" id="KAJ7644738.1"/>
    </source>
</evidence>
<accession>A0AAD7CC38</accession>
<comment type="caution">
    <text evidence="1">The sequence shown here is derived from an EMBL/GenBank/DDBJ whole genome shotgun (WGS) entry which is preliminary data.</text>
</comment>